<organism evidence="3">
    <name type="scientific">Haematobia irritans</name>
    <name type="common">Horn fly</name>
    <name type="synonym">Conops irritans</name>
    <dbReference type="NCBI Taxonomy" id="7368"/>
    <lineage>
        <taxon>Eukaryota</taxon>
        <taxon>Metazoa</taxon>
        <taxon>Ecdysozoa</taxon>
        <taxon>Arthropoda</taxon>
        <taxon>Hexapoda</taxon>
        <taxon>Insecta</taxon>
        <taxon>Pterygota</taxon>
        <taxon>Neoptera</taxon>
        <taxon>Endopterygota</taxon>
        <taxon>Diptera</taxon>
        <taxon>Brachycera</taxon>
        <taxon>Muscomorpha</taxon>
        <taxon>Muscoidea</taxon>
        <taxon>Muscidae</taxon>
        <taxon>Haematobia</taxon>
    </lineage>
</organism>
<dbReference type="EMBL" id="GFDG01004684">
    <property type="protein sequence ID" value="JAV14115.1"/>
    <property type="molecule type" value="Transcribed_RNA"/>
</dbReference>
<feature type="signal peptide" evidence="2">
    <location>
        <begin position="1"/>
        <end position="26"/>
    </location>
</feature>
<evidence type="ECO:0000313" key="3">
    <source>
        <dbReference type="EMBL" id="JAV14115.1"/>
    </source>
</evidence>
<feature type="compositionally biased region" description="Gly residues" evidence="1">
    <location>
        <begin position="49"/>
        <end position="102"/>
    </location>
</feature>
<evidence type="ECO:0000256" key="2">
    <source>
        <dbReference type="SAM" id="SignalP"/>
    </source>
</evidence>
<protein>
    <submittedName>
        <fullName evidence="3">Putative secreted protein</fullName>
    </submittedName>
</protein>
<name>A0A1L8E6D0_HAEIR</name>
<sequence>MLSSKFFILMVAIVSMLVFSAPAAEGTFLFLACLLRSPFCPLRPPASGQGSGAGGNPGAGAGGNPGAGAGANPGPGAGANPGAGGGANPGAGGGAYPGAGGP</sequence>
<dbReference type="AlphaFoldDB" id="A0A1L8E6D0"/>
<keyword evidence="2" id="KW-0732">Signal</keyword>
<proteinExistence type="predicted"/>
<accession>A0A1L8E6D0</accession>
<feature type="region of interest" description="Disordered" evidence="1">
    <location>
        <begin position="45"/>
        <end position="102"/>
    </location>
</feature>
<reference evidence="3" key="1">
    <citation type="submission" date="2017-01" db="EMBL/GenBank/DDBJ databases">
        <title>An insight into the sialome and mialome of the horn fly, Haematobia irritans.</title>
        <authorList>
            <person name="Breijo M."/>
            <person name="Boiani M."/>
            <person name="Ures X."/>
            <person name="Rocha S."/>
            <person name="Sequeira M."/>
            <person name="Ribeiro J.M."/>
        </authorList>
    </citation>
    <scope>NUCLEOTIDE SEQUENCE</scope>
</reference>
<feature type="chain" id="PRO_5012499153" evidence="2">
    <location>
        <begin position="27"/>
        <end position="102"/>
    </location>
</feature>
<evidence type="ECO:0000256" key="1">
    <source>
        <dbReference type="SAM" id="MobiDB-lite"/>
    </source>
</evidence>